<evidence type="ECO:0000256" key="2">
    <source>
        <dbReference type="ARBA" id="ARBA00022801"/>
    </source>
</evidence>
<dbReference type="InterPro" id="IPR051316">
    <property type="entry name" value="Zinc-reg_GTPase_activator"/>
</dbReference>
<accession>A0A1X7A227</accession>
<comment type="similarity">
    <text evidence="4">Belongs to the SIMIBI class G3E GTPase family. ZNG1 subfamily.</text>
</comment>
<dbReference type="AlphaFoldDB" id="A0A1X7A227"/>
<evidence type="ECO:0000256" key="4">
    <source>
        <dbReference type="ARBA" id="ARBA00034320"/>
    </source>
</evidence>
<comment type="function">
    <text evidence="5">Zinc chaperone that directly transfers zinc cofactor to target proteins, thereby activating them. Zinc is transferred from the CXCC motif in the GTPase domain to the zinc binding site in target proteins in a process requiring GTP hydrolysis.</text>
</comment>
<reference evidence="9 10" key="1">
    <citation type="submission" date="2017-03" db="EMBL/GenBank/DDBJ databases">
        <authorList>
            <person name="Afonso C.L."/>
            <person name="Miller P.J."/>
            <person name="Scott M.A."/>
            <person name="Spackman E."/>
            <person name="Goraichik I."/>
            <person name="Dimitrov K.M."/>
            <person name="Suarez D.L."/>
            <person name="Swayne D.E."/>
        </authorList>
    </citation>
    <scope>NUCLEOTIDE SEQUENCE [LARGE SCALE GENOMIC DNA]</scope>
    <source>
        <strain evidence="9 10">CECT 7751</strain>
    </source>
</reference>
<feature type="domain" description="CobW/HypB/UreG nucleotide-binding" evidence="7">
    <location>
        <begin position="17"/>
        <end position="188"/>
    </location>
</feature>
<gene>
    <name evidence="9" type="primary">yciC_2</name>
    <name evidence="9" type="ORF">PSM7751_03591</name>
</gene>
<dbReference type="OrthoDB" id="9808822at2"/>
<dbReference type="InterPro" id="IPR027417">
    <property type="entry name" value="P-loop_NTPase"/>
</dbReference>
<dbReference type="PANTHER" id="PTHR13748:SF62">
    <property type="entry name" value="COBW DOMAIN-CONTAINING PROTEIN"/>
    <property type="match status" value="1"/>
</dbReference>
<protein>
    <submittedName>
        <fullName evidence="9">Putative metal chaperone YciC</fullName>
    </submittedName>
</protein>
<evidence type="ECO:0000256" key="5">
    <source>
        <dbReference type="ARBA" id="ARBA00045658"/>
    </source>
</evidence>
<dbReference type="SUPFAM" id="SSF90002">
    <property type="entry name" value="Hypothetical protein YjiA, C-terminal domain"/>
    <property type="match status" value="1"/>
</dbReference>
<dbReference type="Gene3D" id="3.40.50.300">
    <property type="entry name" value="P-loop containing nucleotide triphosphate hydrolases"/>
    <property type="match status" value="1"/>
</dbReference>
<dbReference type="Gene3D" id="3.30.1220.10">
    <property type="entry name" value="CobW-like, C-terminal domain"/>
    <property type="match status" value="1"/>
</dbReference>
<keyword evidence="2" id="KW-0378">Hydrolase</keyword>
<dbReference type="InterPro" id="IPR036627">
    <property type="entry name" value="CobW-likC_sf"/>
</dbReference>
<evidence type="ECO:0000313" key="10">
    <source>
        <dbReference type="Proteomes" id="UP000193963"/>
    </source>
</evidence>
<evidence type="ECO:0000259" key="7">
    <source>
        <dbReference type="Pfam" id="PF02492"/>
    </source>
</evidence>
<dbReference type="SUPFAM" id="SSF52540">
    <property type="entry name" value="P-loop containing nucleoside triphosphate hydrolases"/>
    <property type="match status" value="1"/>
</dbReference>
<evidence type="ECO:0000256" key="1">
    <source>
        <dbReference type="ARBA" id="ARBA00022741"/>
    </source>
</evidence>
<keyword evidence="1" id="KW-0547">Nucleotide-binding</keyword>
<proteinExistence type="inferred from homology"/>
<evidence type="ECO:0000256" key="6">
    <source>
        <dbReference type="ARBA" id="ARBA00049117"/>
    </source>
</evidence>
<keyword evidence="10" id="KW-1185">Reference proteome</keyword>
<dbReference type="EMBL" id="FWFN01000008">
    <property type="protein sequence ID" value="SLN68495.1"/>
    <property type="molecule type" value="Genomic_DNA"/>
</dbReference>
<comment type="catalytic activity">
    <reaction evidence="6">
        <text>GTP + H2O = GDP + phosphate + H(+)</text>
        <dbReference type="Rhea" id="RHEA:19669"/>
        <dbReference type="ChEBI" id="CHEBI:15377"/>
        <dbReference type="ChEBI" id="CHEBI:15378"/>
        <dbReference type="ChEBI" id="CHEBI:37565"/>
        <dbReference type="ChEBI" id="CHEBI:43474"/>
        <dbReference type="ChEBI" id="CHEBI:58189"/>
    </reaction>
    <physiologicalReaction direction="left-to-right" evidence="6">
        <dbReference type="Rhea" id="RHEA:19670"/>
    </physiologicalReaction>
</comment>
<organism evidence="9 10">
    <name type="scientific">Pseudooceanicola marinus</name>
    <dbReference type="NCBI Taxonomy" id="396013"/>
    <lineage>
        <taxon>Bacteria</taxon>
        <taxon>Pseudomonadati</taxon>
        <taxon>Pseudomonadota</taxon>
        <taxon>Alphaproteobacteria</taxon>
        <taxon>Rhodobacterales</taxon>
        <taxon>Paracoccaceae</taxon>
        <taxon>Pseudooceanicola</taxon>
    </lineage>
</organism>
<dbReference type="Pfam" id="PF02492">
    <property type="entry name" value="cobW"/>
    <property type="match status" value="1"/>
</dbReference>
<dbReference type="Proteomes" id="UP000193963">
    <property type="component" value="Unassembled WGS sequence"/>
</dbReference>
<dbReference type="Pfam" id="PF07683">
    <property type="entry name" value="CobW_C"/>
    <property type="match status" value="1"/>
</dbReference>
<dbReference type="GO" id="GO:0005737">
    <property type="term" value="C:cytoplasm"/>
    <property type="evidence" value="ECO:0007669"/>
    <property type="project" value="TreeGrafter"/>
</dbReference>
<feature type="domain" description="CobW C-terminal" evidence="8">
    <location>
        <begin position="230"/>
        <end position="296"/>
    </location>
</feature>
<evidence type="ECO:0000259" key="8">
    <source>
        <dbReference type="Pfam" id="PF07683"/>
    </source>
</evidence>
<sequence>MTPPLNVAARPAPGLIPVTVIGGFLGSGKTTLVNRILAAATTRIAVLVNDFGDINVDAALIRSDDGLTLELSGGCICCSMAEGIGPALVAAMEKGPDEILIEASGVGEPRRVAEFALLERGLKLDMVVTMANAVELAAQLDDPLIGDTVARQFDGADLVVLNHVDAAGDARLAEARAALRRLAPGKTVAETTRAALPMELLAGSTLSLLSAPQGDPMAHDHVFHRYRVDTAPLPRPALEAALDALPADLLRLKGWVDITGEGPALLQWVAGRWELIPGSDAQESGTHLVGIGTQPDLDLTGLLSGKPLKTGQ</sequence>
<dbReference type="PANTHER" id="PTHR13748">
    <property type="entry name" value="COBW-RELATED"/>
    <property type="match status" value="1"/>
</dbReference>
<dbReference type="RefSeq" id="WP_085889613.1">
    <property type="nucleotide sequence ID" value="NZ_FWFN01000008.1"/>
</dbReference>
<name>A0A1X7A227_9RHOB</name>
<keyword evidence="3" id="KW-0143">Chaperone</keyword>
<dbReference type="CDD" id="cd03112">
    <property type="entry name" value="CobW-like"/>
    <property type="match status" value="1"/>
</dbReference>
<dbReference type="GO" id="GO:0016787">
    <property type="term" value="F:hydrolase activity"/>
    <property type="evidence" value="ECO:0007669"/>
    <property type="project" value="UniProtKB-KW"/>
</dbReference>
<dbReference type="InterPro" id="IPR011629">
    <property type="entry name" value="CobW-like_C"/>
</dbReference>
<evidence type="ECO:0000313" key="9">
    <source>
        <dbReference type="EMBL" id="SLN68495.1"/>
    </source>
</evidence>
<evidence type="ECO:0000256" key="3">
    <source>
        <dbReference type="ARBA" id="ARBA00023186"/>
    </source>
</evidence>
<dbReference type="InterPro" id="IPR003495">
    <property type="entry name" value="CobW/HypB/UreG_nucleotide-bd"/>
</dbReference>
<dbReference type="GO" id="GO:0000166">
    <property type="term" value="F:nucleotide binding"/>
    <property type="evidence" value="ECO:0007669"/>
    <property type="project" value="UniProtKB-KW"/>
</dbReference>